<accession>N6X3X8</accession>
<dbReference type="EMBL" id="AQHZ01000018">
    <property type="protein sequence ID" value="ENO18137.1"/>
    <property type="molecule type" value="Genomic_DNA"/>
</dbReference>
<feature type="domain" description="FHA" evidence="3">
    <location>
        <begin position="343"/>
        <end position="400"/>
    </location>
</feature>
<protein>
    <recommendedName>
        <fullName evidence="3">FHA domain-containing protein</fullName>
    </recommendedName>
</protein>
<dbReference type="STRING" id="888050.HMPREF9004_1168"/>
<name>N6X3X8_9ACTO</name>
<proteinExistence type="predicted"/>
<dbReference type="PROSITE" id="PS50006">
    <property type="entry name" value="FHA_DOMAIN"/>
    <property type="match status" value="1"/>
</dbReference>
<reference evidence="4 5" key="1">
    <citation type="submission" date="2013-03" db="EMBL/GenBank/DDBJ databases">
        <title>Reference genome for the Human Microbiome Project.</title>
        <authorList>
            <person name="Aqrawi P."/>
            <person name="Ayvaz T."/>
            <person name="Bess C."/>
            <person name="Blankenburg K."/>
            <person name="Coyle M."/>
            <person name="Deng J."/>
            <person name="Forbes L."/>
            <person name="Fowler G."/>
            <person name="Francisco L."/>
            <person name="Fu Q."/>
            <person name="Gibbs R."/>
            <person name="Gross S."/>
            <person name="Gubbala S."/>
            <person name="Hale W."/>
            <person name="Hemphill L."/>
            <person name="Highlander S."/>
            <person name="Hirani K."/>
            <person name="Jackson L."/>
            <person name="Jakkamsetti A."/>
            <person name="Javaid M."/>
            <person name="Jayaseelan J.C."/>
            <person name="Jiang H."/>
            <person name="Joshi V."/>
            <person name="Korchina V."/>
            <person name="Kovar C."/>
            <person name="Lara F."/>
            <person name="Lee S."/>
            <person name="Liu Y."/>
            <person name="Mata R."/>
            <person name="Mathew T."/>
            <person name="Munidasa M."/>
            <person name="Muzny D."/>
            <person name="Nazareth L."/>
            <person name="Ngo R."/>
            <person name="Nguyen L."/>
            <person name="Nguyen N."/>
            <person name="Okwuonu G."/>
            <person name="Ongeri F."/>
            <person name="Palculict T."/>
            <person name="Patil S."/>
            <person name="Petrosino J."/>
            <person name="Pham C."/>
            <person name="Pham P."/>
            <person name="Pu L.-L."/>
            <person name="Qin X."/>
            <person name="Qu J."/>
            <person name="Reid J."/>
            <person name="Ross M."/>
            <person name="Ruth R."/>
            <person name="Saada N."/>
            <person name="San Lucas F."/>
            <person name="Santibanez J."/>
            <person name="Shang Y."/>
            <person name="Simmons D."/>
            <person name="Song X.-Z."/>
            <person name="Tang L.-Y."/>
            <person name="Thornton R."/>
            <person name="Warren J."/>
            <person name="Weissenberger G."/>
            <person name="Wilczek-Boney K."/>
            <person name="Worley K."/>
            <person name="Youmans B."/>
            <person name="Zhang J."/>
            <person name="Zhang L."/>
            <person name="Zhao Z."/>
            <person name="Zhou C."/>
            <person name="Zhu D."/>
            <person name="Zhu Y."/>
        </authorList>
    </citation>
    <scope>NUCLEOTIDE SEQUENCE [LARGE SCALE GENOMIC DNA]</scope>
    <source>
        <strain evidence="4 5">F0333</strain>
    </source>
</reference>
<feature type="region of interest" description="Disordered" evidence="2">
    <location>
        <begin position="259"/>
        <end position="282"/>
    </location>
</feature>
<organism evidence="4 5">
    <name type="scientific">Schaalia cardiffensis F0333</name>
    <dbReference type="NCBI Taxonomy" id="888050"/>
    <lineage>
        <taxon>Bacteria</taxon>
        <taxon>Bacillati</taxon>
        <taxon>Actinomycetota</taxon>
        <taxon>Actinomycetes</taxon>
        <taxon>Actinomycetales</taxon>
        <taxon>Actinomycetaceae</taxon>
        <taxon>Schaalia</taxon>
    </lineage>
</organism>
<evidence type="ECO:0000313" key="4">
    <source>
        <dbReference type="EMBL" id="ENO18137.1"/>
    </source>
</evidence>
<dbReference type="OrthoDB" id="5485098at2"/>
<dbReference type="Proteomes" id="UP000013015">
    <property type="component" value="Unassembled WGS sequence"/>
</dbReference>
<dbReference type="Pfam" id="PF00498">
    <property type="entry name" value="FHA"/>
    <property type="match status" value="1"/>
</dbReference>
<dbReference type="eggNOG" id="COG1716">
    <property type="taxonomic scope" value="Bacteria"/>
</dbReference>
<gene>
    <name evidence="4" type="ORF">HMPREF9004_1168</name>
</gene>
<dbReference type="HOGENOM" id="CLU_050487_0_0_11"/>
<dbReference type="SMART" id="SM00240">
    <property type="entry name" value="FHA"/>
    <property type="match status" value="1"/>
</dbReference>
<keyword evidence="1" id="KW-0597">Phosphoprotein</keyword>
<dbReference type="RefSeq" id="WP_005963304.1">
    <property type="nucleotide sequence ID" value="NZ_CP040505.1"/>
</dbReference>
<dbReference type="InterPro" id="IPR008984">
    <property type="entry name" value="SMAD_FHA_dom_sf"/>
</dbReference>
<evidence type="ECO:0000313" key="5">
    <source>
        <dbReference type="Proteomes" id="UP000013015"/>
    </source>
</evidence>
<dbReference type="CDD" id="cd00060">
    <property type="entry name" value="FHA"/>
    <property type="match status" value="1"/>
</dbReference>
<dbReference type="AlphaFoldDB" id="N6X3X8"/>
<dbReference type="SUPFAM" id="SSF49879">
    <property type="entry name" value="SMAD/FHA domain"/>
    <property type="match status" value="1"/>
</dbReference>
<feature type="region of interest" description="Disordered" evidence="2">
    <location>
        <begin position="215"/>
        <end position="241"/>
    </location>
</feature>
<dbReference type="PATRIC" id="fig|888050.3.peg.1108"/>
<dbReference type="InterPro" id="IPR000253">
    <property type="entry name" value="FHA_dom"/>
</dbReference>
<evidence type="ECO:0000259" key="3">
    <source>
        <dbReference type="PROSITE" id="PS50006"/>
    </source>
</evidence>
<keyword evidence="5" id="KW-1185">Reference proteome</keyword>
<sequence>MLQLGRFSARGTGAIVVCGPLGMCCVERDLADSAADVVWGRVDIGQWLSQMVHFGRSIVFFDLSGVQPFLTVLGGAWVRGLSSGTQELQAWSAPIWAWAVDPGQWQMLEVSIGASSDCASGESWAVVAEDRMDAAWVRIGRGFDECERLPLPQVLGPASAVALASSDEGSPLSAEREDQALSPVDAALPVVASASGGVEEAGPFSTPGGFLWAPDPIPGAEPGLGSEAELEPTPVPQPESVPELAPLVESAPEPLPVLQPEPVQEPSPASQLAPVLGPASPAESVVNPEAFEATMTPEMLAQMGAANDAEATVLRRVEGNSSLGPTAFLLYGGTAPTEVTRDVVIGRDPDPRAISGRPAARTLRVLSPATEISRSHCAVMVTAPGVWSLMDMGSANGTLLRHGDGSFEEVTPMVMFSLSDGDLIDVGEGTTIEFRVR</sequence>
<evidence type="ECO:0000256" key="1">
    <source>
        <dbReference type="ARBA" id="ARBA00022553"/>
    </source>
</evidence>
<dbReference type="Gene3D" id="2.60.200.20">
    <property type="match status" value="1"/>
</dbReference>
<evidence type="ECO:0000256" key="2">
    <source>
        <dbReference type="SAM" id="MobiDB-lite"/>
    </source>
</evidence>
<comment type="caution">
    <text evidence="4">The sequence shown here is derived from an EMBL/GenBank/DDBJ whole genome shotgun (WGS) entry which is preliminary data.</text>
</comment>